<evidence type="ECO:0000313" key="2">
    <source>
        <dbReference type="EMBL" id="KAG7728128.1"/>
    </source>
</evidence>
<accession>A0AAN6D6F6</accession>
<name>A0AAN6D6F6_9ASCO</name>
<dbReference type="AlphaFoldDB" id="A0AAN6D6F6"/>
<evidence type="ECO:0000313" key="3">
    <source>
        <dbReference type="Proteomes" id="UP000738402"/>
    </source>
</evidence>
<dbReference type="Proteomes" id="UP000738402">
    <property type="component" value="Unassembled WGS sequence"/>
</dbReference>
<dbReference type="EMBL" id="JAHLUH010000005">
    <property type="protein sequence ID" value="KAG7728128.1"/>
    <property type="molecule type" value="Genomic_DNA"/>
</dbReference>
<evidence type="ECO:0000256" key="1">
    <source>
        <dbReference type="SAM" id="MobiDB-lite"/>
    </source>
</evidence>
<reference evidence="2" key="1">
    <citation type="journal article" date="2021" name="G3 (Bethesda)">
        <title>Genomic diversity, chromosomal rearrangements, and interspecies hybridization in the ogataea polymorpha species complex.</title>
        <authorList>
            <person name="Hanson S.J."/>
            <person name="Cinneide E.O."/>
            <person name="Salzberg L.I."/>
            <person name="Wolfe K.H."/>
            <person name="McGowan J."/>
            <person name="Fitzpatrick D.A."/>
            <person name="Matlin K."/>
        </authorList>
    </citation>
    <scope>NUCLEOTIDE SEQUENCE</scope>
    <source>
        <strain evidence="2">83-405-1</strain>
    </source>
</reference>
<sequence length="1105" mass="128099">MFKVASRKSFTFRPFTRPWVIRNSSSASNAPESAPEHAVDQDSSGDVQRTKKTRKNYISTFPRVPSTNNIREKDLLLEQFFNGHLPLTKPIEHNHPATPSLSFSPNAYKRSKVQNSSILDNLKKYKDMKRKKLDDNYHPFYSAHKKSQSAGILTHSSLDTQEHNLEMLNLPTSYLQSLKPFKAPPSPGNEAYRDDIIYVRKLEIEERNLKQQEEINRRVQENFELAKRGLKQLDKGDIGEFLDAIKLLFTIPSKRKKSTRTLVPNTGHDEPESPGAGPQSSDDDEYDDFFEEEYTFDFDFSHQVVNFDPVKVHSALFKLLRIQNPKRSSKYDHWLLFASLAGFCDVYTQPSDMDYDYQHVLSLKRIADAVIALNYNTHSRSETPRFDLAFALANIVEKITVLLNCSDYQRLAKVNNDDTHWEENLHLWTPHKTLSGITSLADGFHDLKLLYNIATVAVYCIYLLYKKDGYRSANGPYNPFADFFFQLWENITQVIIYGLEIDRRDEKLNFPGYPPIVRQVIKGCAALRSITAAAITAEDDRYEHDLQHSSLFTFMRPLGRRAITGSLAKQNEIHTLPARVGSIDFENLPLKLILNDRYDEDVMYMFELGLARDVKDDPYLAHHPDNDSDFDIDCEFHPSCPCDVDRRRQQQDIIQSLGDPIKGTQREKDPLLPDNILQPHYSPIPLQFDELGNDLREIPRGPNTQLTDEFVELLHRSQEDVDIFFTSPDELLDHLDYVFDDTDRVCPCEKVVRSVAWIVMYEYEASLMTEDELLQKENDPAISTEELINVVCDSVNYKVLVKRNPNLYFAMMDELLMTPGARLKLLRHLCMQQYHHWQVTYLHDLLIGERGKKQNDKNSPLGRTEYPFSRKGPLILTDYEKSVVVDTFLSNQFDQLKQVGDDKDSYEIPLKVICIMLKSLKVKGVCVRNIQKFRIELQSWLIQSGGLGKFPEARELFFDSQNETLVVEEEPKRLNTDLHRISEVEQDGPKLGALLLLKLFKDEGTVLLDLLLNFGHYYPKKRPEILFFLSDLDKLEDTFNSQMQLVTISDYVFMYIWRALQCQDANAIRNMLLWTRLIDENYDCLPKIQDFINHKFENAPDRLIK</sequence>
<feature type="region of interest" description="Disordered" evidence="1">
    <location>
        <begin position="259"/>
        <end position="284"/>
    </location>
</feature>
<gene>
    <name evidence="2" type="ORF">KL933_002254</name>
</gene>
<proteinExistence type="predicted"/>
<comment type="caution">
    <text evidence="2">The sequence shown here is derived from an EMBL/GenBank/DDBJ whole genome shotgun (WGS) entry which is preliminary data.</text>
</comment>
<organism evidence="2 3">
    <name type="scientific">Ogataea haglerorum</name>
    <dbReference type="NCBI Taxonomy" id="1937702"/>
    <lineage>
        <taxon>Eukaryota</taxon>
        <taxon>Fungi</taxon>
        <taxon>Dikarya</taxon>
        <taxon>Ascomycota</taxon>
        <taxon>Saccharomycotina</taxon>
        <taxon>Pichiomycetes</taxon>
        <taxon>Pichiales</taxon>
        <taxon>Pichiaceae</taxon>
        <taxon>Ogataea</taxon>
    </lineage>
</organism>
<feature type="region of interest" description="Disordered" evidence="1">
    <location>
        <begin position="24"/>
        <end position="54"/>
    </location>
</feature>
<feature type="compositionally biased region" description="Low complexity" evidence="1">
    <location>
        <begin position="24"/>
        <end position="33"/>
    </location>
</feature>
<protein>
    <submittedName>
        <fullName evidence="2">Uncharacterized protein</fullName>
    </submittedName>
</protein>